<dbReference type="PROSITE" id="PS00973">
    <property type="entry name" value="USP_2"/>
    <property type="match status" value="1"/>
</dbReference>
<dbReference type="Pfam" id="PF00443">
    <property type="entry name" value="UCH"/>
    <property type="match status" value="1"/>
</dbReference>
<evidence type="ECO:0000313" key="16">
    <source>
        <dbReference type="EMBL" id="CAD5222826.1"/>
    </source>
</evidence>
<gene>
    <name evidence="16" type="ORF">BXYJ_LOCUS7673</name>
</gene>
<dbReference type="GO" id="GO:0005829">
    <property type="term" value="C:cytosol"/>
    <property type="evidence" value="ECO:0007669"/>
    <property type="project" value="TreeGrafter"/>
</dbReference>
<dbReference type="Gene3D" id="2.60.210.10">
    <property type="entry name" value="Apoptosis, Tumor Necrosis Factor Receptor Associated Protein 2, Chain A"/>
    <property type="match status" value="1"/>
</dbReference>
<feature type="domain" description="USP" evidence="15">
    <location>
        <begin position="227"/>
        <end position="536"/>
    </location>
</feature>
<dbReference type="InterPro" id="IPR050164">
    <property type="entry name" value="Peptidase_C19"/>
</dbReference>
<evidence type="ECO:0000256" key="3">
    <source>
        <dbReference type="ARBA" id="ARBA00009085"/>
    </source>
</evidence>
<dbReference type="SUPFAM" id="SSF54001">
    <property type="entry name" value="Cysteine proteinases"/>
    <property type="match status" value="1"/>
</dbReference>
<dbReference type="GO" id="GO:0005634">
    <property type="term" value="C:nucleus"/>
    <property type="evidence" value="ECO:0007669"/>
    <property type="project" value="UniProtKB-SubCell"/>
</dbReference>
<keyword evidence="9" id="KW-0788">Thiol protease</keyword>
<organism evidence="16 17">
    <name type="scientific">Bursaphelenchus xylophilus</name>
    <name type="common">Pinewood nematode worm</name>
    <name type="synonym">Aphelenchoides xylophilus</name>
    <dbReference type="NCBI Taxonomy" id="6326"/>
    <lineage>
        <taxon>Eukaryota</taxon>
        <taxon>Metazoa</taxon>
        <taxon>Ecdysozoa</taxon>
        <taxon>Nematoda</taxon>
        <taxon>Chromadorea</taxon>
        <taxon>Rhabditida</taxon>
        <taxon>Tylenchina</taxon>
        <taxon>Tylenchomorpha</taxon>
        <taxon>Aphelenchoidea</taxon>
        <taxon>Aphelenchoididae</taxon>
        <taxon>Bursaphelenchus</taxon>
    </lineage>
</organism>
<comment type="caution">
    <text evidence="16">The sequence shown here is derived from an EMBL/GenBank/DDBJ whole genome shotgun (WGS) entry which is preliminary data.</text>
</comment>
<dbReference type="InterPro" id="IPR008974">
    <property type="entry name" value="TRAF-like"/>
</dbReference>
<dbReference type="EMBL" id="CAJFDI010000003">
    <property type="protein sequence ID" value="CAD5222826.1"/>
    <property type="molecule type" value="Genomic_DNA"/>
</dbReference>
<dbReference type="Pfam" id="PF22486">
    <property type="entry name" value="MATH_2"/>
    <property type="match status" value="1"/>
</dbReference>
<dbReference type="GO" id="GO:0016579">
    <property type="term" value="P:protein deubiquitination"/>
    <property type="evidence" value="ECO:0007669"/>
    <property type="project" value="InterPro"/>
</dbReference>
<keyword evidence="7" id="KW-0833">Ubl conjugation pathway</keyword>
<keyword evidence="10" id="KW-0539">Nucleus</keyword>
<comment type="catalytic activity">
    <reaction evidence="1">
        <text>Thiol-dependent hydrolysis of ester, thioester, amide, peptide and isopeptide bonds formed by the C-terminal Gly of ubiquitin (a 76-residue protein attached to proteins as an intracellular targeting signal).</text>
        <dbReference type="EC" id="3.4.19.12"/>
    </reaction>
</comment>
<dbReference type="GO" id="GO:0004843">
    <property type="term" value="F:cysteine-type deubiquitinase activity"/>
    <property type="evidence" value="ECO:0007669"/>
    <property type="project" value="UniProtKB-EC"/>
</dbReference>
<dbReference type="Pfam" id="PF14533">
    <property type="entry name" value="USP7_C2"/>
    <property type="match status" value="1"/>
</dbReference>
<sequence>MLATKAKVYSDGEVDKKPVIQAVFEQFFDFSRVKKGANRMEEEFAPVKDKQPAGSAKNDEFDPEDRYKPEGTVILEIDRFSDFARGLPAENPQRLSEAVYIRGMPWKILAIPRDGSRSPNRQTGKCLGFFLQCNGEAGDGENWSCSASAMLRIVPMKEGIEPNIRRISHTFHPKENDWGYSQFVQCDQLLEESGGYIKDDVVRLEVDVSADAPHGVHWDSKRHAGYIGLRNQGATCYMNSILQTLFFTNKLRKAVYMMPTDEDDPESSVALAMQRVFFELQFSDTPVGTRKLTKSFGWDAVDSFLQHDVQELCRVLLDNLESKMSNTTVEGTIPKLFKGKMRSYVRCIDVSFESSREEFFYDVQLNVKGKANIIDSFRDYTESEVLDGDNMYDAGELGMQKAEKGVKFVAFPPVLHLQLMRFQYDPQQDANVKVNDRFEFPEVLQLNEFIDECGEQDDYTYLLQCVLVHAGDFHGGHYVVYINTNLRSQQPRWCKFDDDVVARCPIREAVQNNFGGDDQETGRSCSNAYMLVYVQKNKLDDVMCSVAEIDIPTHLKQRLENEKEEELVRRREREHATLFTDVIVVTDEHLTDHLGFDIGDYDAIKSCRMGAPIRVAKSSTARDFYKKVSSVISVPIDSFRLWRYDLVYGSKEEGYSNILESRRPRTYIPCPAENAPQQSPIFYDPKADNVYYIELGTNQIDPEKMTVLKTHLQPYNAETMVIAFLKFYNHHRRKITYHGSFLMDVERSVSNYLDVIKQKLHLPLSTNLNLYLEVSPDHIYQVHPNEELPIRSDRHLITDGIIFIAEDAGAITDSNNLPQAFQQMYGRMQVEAVCNTDFFATNLNQNTDVIYINIQTDASLSEFCEILGSRIDFDPKKIVLWRSTIPADRPGPIVGQEEFRRYTMQDVVGLNGNVIHDPRSSRPYTVYYSKIPILASKLEEHKHVRVGIMDQKYQTKEWSVFPPKEGTVADILEAAREYVEFAPNGSGQLRLVHVANNPSQSRVYQVVPNDTPINQLASKTMCHTLASHASSSNLRVEEIPTDQVQLAPNETLLAVAHYEKEPTKMFGTPFFIKLVDGEPFKELKKRVRQALEVSDRDFEKFKFTLVVGNRVMKELDQDEAPINAADVKGQINAVSDILITPYLGIDHANKSRPSRSLHAEKAIVIHN</sequence>
<keyword evidence="8" id="KW-0378">Hydrolase</keyword>
<dbReference type="OrthoDB" id="289038at2759"/>
<dbReference type="PROSITE" id="PS00972">
    <property type="entry name" value="USP_1"/>
    <property type="match status" value="1"/>
</dbReference>
<protein>
    <recommendedName>
        <fullName evidence="5">Ubiquitin carboxyl-terminal hydrolase 7</fullName>
        <ecNumber evidence="4">3.4.19.12</ecNumber>
    </recommendedName>
    <alternativeName>
        <fullName evidence="12">Ubiquitin thioesterase 7</fullName>
    </alternativeName>
    <alternativeName>
        <fullName evidence="11">Ubiquitin-specific-processing protease 7</fullName>
    </alternativeName>
</protein>
<keyword evidence="6" id="KW-0645">Protease</keyword>
<evidence type="ECO:0000313" key="17">
    <source>
        <dbReference type="Proteomes" id="UP000659654"/>
    </source>
</evidence>
<dbReference type="GO" id="GO:0031647">
    <property type="term" value="P:regulation of protein stability"/>
    <property type="evidence" value="ECO:0007669"/>
    <property type="project" value="TreeGrafter"/>
</dbReference>
<dbReference type="InterPro" id="IPR018200">
    <property type="entry name" value="USP_CS"/>
</dbReference>
<dbReference type="InterPro" id="IPR024729">
    <property type="entry name" value="USP7_ICP0-binding_dom"/>
</dbReference>
<dbReference type="InterPro" id="IPR038765">
    <property type="entry name" value="Papain-like_cys_pep_sf"/>
</dbReference>
<dbReference type="PROSITE" id="PS50235">
    <property type="entry name" value="USP_3"/>
    <property type="match status" value="1"/>
</dbReference>
<dbReference type="Gene3D" id="3.90.70.10">
    <property type="entry name" value="Cysteine proteinases"/>
    <property type="match status" value="1"/>
</dbReference>
<evidence type="ECO:0000256" key="4">
    <source>
        <dbReference type="ARBA" id="ARBA00012759"/>
    </source>
</evidence>
<dbReference type="InterPro" id="IPR001394">
    <property type="entry name" value="Peptidase_C19_UCH"/>
</dbReference>
<dbReference type="Proteomes" id="UP000582659">
    <property type="component" value="Unassembled WGS sequence"/>
</dbReference>
<dbReference type="Proteomes" id="UP000659654">
    <property type="component" value="Unassembled WGS sequence"/>
</dbReference>
<dbReference type="PANTHER" id="PTHR24006:SF644">
    <property type="entry name" value="UBIQUITIN CARBOXYL-TERMINAL HYDROLASE 7"/>
    <property type="match status" value="1"/>
</dbReference>
<dbReference type="Pfam" id="PF12436">
    <property type="entry name" value="USP7_ICP0_bdg"/>
    <property type="match status" value="1"/>
</dbReference>
<dbReference type="Gene3D" id="3.10.20.90">
    <property type="entry name" value="Phosphatidylinositol 3-kinase Catalytic Subunit, Chain A, domain 1"/>
    <property type="match status" value="1"/>
</dbReference>
<dbReference type="InterPro" id="IPR028889">
    <property type="entry name" value="USP"/>
</dbReference>
<evidence type="ECO:0000256" key="1">
    <source>
        <dbReference type="ARBA" id="ARBA00000707"/>
    </source>
</evidence>
<evidence type="ECO:0000256" key="6">
    <source>
        <dbReference type="ARBA" id="ARBA00022670"/>
    </source>
</evidence>
<feature type="domain" description="MATH" evidence="14">
    <location>
        <begin position="70"/>
        <end position="208"/>
    </location>
</feature>
<dbReference type="InterPro" id="IPR002083">
    <property type="entry name" value="MATH/TRAF_dom"/>
</dbReference>
<evidence type="ECO:0000256" key="10">
    <source>
        <dbReference type="ARBA" id="ARBA00023242"/>
    </source>
</evidence>
<feature type="region of interest" description="Disordered" evidence="13">
    <location>
        <begin position="42"/>
        <end position="66"/>
    </location>
</feature>
<dbReference type="AlphaFoldDB" id="A0A7I8WGB1"/>
<name>A0A7I8WGB1_BURXY</name>
<dbReference type="InterPro" id="IPR029346">
    <property type="entry name" value="USP_C"/>
</dbReference>
<evidence type="ECO:0000256" key="5">
    <source>
        <dbReference type="ARBA" id="ARBA00021393"/>
    </source>
</evidence>
<evidence type="ECO:0000259" key="15">
    <source>
        <dbReference type="PROSITE" id="PS50235"/>
    </source>
</evidence>
<dbReference type="SMR" id="A0A7I8WGB1"/>
<evidence type="ECO:0000256" key="7">
    <source>
        <dbReference type="ARBA" id="ARBA00022786"/>
    </source>
</evidence>
<evidence type="ECO:0000256" key="8">
    <source>
        <dbReference type="ARBA" id="ARBA00022801"/>
    </source>
</evidence>
<keyword evidence="17" id="KW-1185">Reference proteome</keyword>
<evidence type="ECO:0000256" key="12">
    <source>
        <dbReference type="ARBA" id="ARBA00031508"/>
    </source>
</evidence>
<evidence type="ECO:0000256" key="9">
    <source>
        <dbReference type="ARBA" id="ARBA00022807"/>
    </source>
</evidence>
<proteinExistence type="inferred from homology"/>
<dbReference type="EMBL" id="CAJFCV020000003">
    <property type="protein sequence ID" value="CAG9111208.1"/>
    <property type="molecule type" value="Genomic_DNA"/>
</dbReference>
<dbReference type="GO" id="GO:0006508">
    <property type="term" value="P:proteolysis"/>
    <property type="evidence" value="ECO:0007669"/>
    <property type="project" value="UniProtKB-KW"/>
</dbReference>
<dbReference type="CDD" id="cd02659">
    <property type="entry name" value="peptidase_C19C"/>
    <property type="match status" value="1"/>
</dbReference>
<dbReference type="PANTHER" id="PTHR24006">
    <property type="entry name" value="UBIQUITIN CARBOXYL-TERMINAL HYDROLASE"/>
    <property type="match status" value="1"/>
</dbReference>
<dbReference type="FunFam" id="3.90.70.10:FF:000005">
    <property type="entry name" value="Ubiquitin carboxyl-terminal hydrolase 7"/>
    <property type="match status" value="1"/>
</dbReference>
<comment type="subcellular location">
    <subcellularLocation>
        <location evidence="2">Nucleus</location>
    </subcellularLocation>
</comment>
<dbReference type="SMART" id="SM00061">
    <property type="entry name" value="MATH"/>
    <property type="match status" value="1"/>
</dbReference>
<evidence type="ECO:0000256" key="13">
    <source>
        <dbReference type="SAM" id="MobiDB-lite"/>
    </source>
</evidence>
<accession>A0A7I8WGB1</accession>
<reference evidence="16" key="1">
    <citation type="submission" date="2020-09" db="EMBL/GenBank/DDBJ databases">
        <authorList>
            <person name="Kikuchi T."/>
        </authorList>
    </citation>
    <scope>NUCLEOTIDE SEQUENCE</scope>
    <source>
        <strain evidence="16">Ka4C1</strain>
    </source>
</reference>
<evidence type="ECO:0000259" key="14">
    <source>
        <dbReference type="PROSITE" id="PS50144"/>
    </source>
</evidence>
<evidence type="ECO:0000256" key="2">
    <source>
        <dbReference type="ARBA" id="ARBA00004123"/>
    </source>
</evidence>
<evidence type="ECO:0000256" key="11">
    <source>
        <dbReference type="ARBA" id="ARBA00031500"/>
    </source>
</evidence>
<dbReference type="EC" id="3.4.19.12" evidence="4"/>
<dbReference type="SUPFAM" id="SSF49599">
    <property type="entry name" value="TRAF domain-like"/>
    <property type="match status" value="1"/>
</dbReference>
<comment type="similarity">
    <text evidence="3">Belongs to the peptidase C19 family.</text>
</comment>
<dbReference type="PROSITE" id="PS50144">
    <property type="entry name" value="MATH"/>
    <property type="match status" value="1"/>
</dbReference>